<feature type="compositionally biased region" description="Acidic residues" evidence="1">
    <location>
        <begin position="86"/>
        <end position="97"/>
    </location>
</feature>
<evidence type="ECO:0000256" key="1">
    <source>
        <dbReference type="SAM" id="MobiDB-lite"/>
    </source>
</evidence>
<proteinExistence type="predicted"/>
<dbReference type="EMBL" id="WVTA01000007">
    <property type="protein sequence ID" value="KAK3208692.1"/>
    <property type="molecule type" value="Genomic_DNA"/>
</dbReference>
<organism evidence="2 3">
    <name type="scientific">Pseudopithomyces chartarum</name>
    <dbReference type="NCBI Taxonomy" id="1892770"/>
    <lineage>
        <taxon>Eukaryota</taxon>
        <taxon>Fungi</taxon>
        <taxon>Dikarya</taxon>
        <taxon>Ascomycota</taxon>
        <taxon>Pezizomycotina</taxon>
        <taxon>Dothideomycetes</taxon>
        <taxon>Pleosporomycetidae</taxon>
        <taxon>Pleosporales</taxon>
        <taxon>Massarineae</taxon>
        <taxon>Didymosphaeriaceae</taxon>
        <taxon>Pseudopithomyces</taxon>
    </lineage>
</organism>
<sequence>MSASISSPSASAAPAPITEAPTSASQQPTPPSDAPDQRPLAVTPARPLAIEPPPSEENTPVPPDIQTKPPGDIDMEGEDFHPSAFDDSDETSSDEGDDAKGLSPDEVGRIWAVRPQEVEQKWTELCKYIKDHWWKDPLGEFTNVSKMVKVNEEIHKESEKLFQTYYAENGAVFTKWCEEQNIPSDAMMQELRAATESPEKHNESLGKFQQDMRFPYETLKIHIESLRRTHNAISELPKNNVRAQMESSFVKGVAVFMTILESADITSTSIAPEIVLKELQQVMQRNPDEFKQALAWLDQATVAQRRTWEEAVAKMKNFMKIVNGPVNTTMNNRMKRLITEFKRLDAMIDQQNAEGGCRRYNNLPVFLLTEIHEAWLANEPLKVTETQQNLNVWLRSGNITSDLKKGVLIELVKPVHLNGQLNPSNEGSSSRISVELPDAQERSARASVELPDVQASSARTSAELPDAPENSSRISAGMLGAQARSIEGNPVDIKLERESPVPAKAFSREDAIALILNSRQNRKIPQRGTPDYLRGFTEHGVLVMTRPSVSPLAIYSRFFINAGTQSNPFIIVKTGSEFSPGGAEALQDVKGDHTKFNLRERKSELKSNPITKWGPAVQKLRSEDYKARGKPREPDSYLFVEYADRRKEALSRSELLALSPSAWAKRQMGIYLDEFQAKLKEFEMCKEWGLSPDTMQLLTTEEREQYPWLVKEGRAISVVKEEEEL</sequence>
<accession>A0AAN6LZ20</accession>
<reference evidence="2 3" key="1">
    <citation type="submission" date="2021-02" db="EMBL/GenBank/DDBJ databases">
        <title>Genome assembly of Pseudopithomyces chartarum.</title>
        <authorList>
            <person name="Jauregui R."/>
            <person name="Singh J."/>
            <person name="Voisey C."/>
        </authorList>
    </citation>
    <scope>NUCLEOTIDE SEQUENCE [LARGE SCALE GENOMIC DNA]</scope>
    <source>
        <strain evidence="2 3">AGR01</strain>
    </source>
</reference>
<evidence type="ECO:0000313" key="2">
    <source>
        <dbReference type="EMBL" id="KAK3208692.1"/>
    </source>
</evidence>
<dbReference type="Proteomes" id="UP001280581">
    <property type="component" value="Unassembled WGS sequence"/>
</dbReference>
<name>A0AAN6LZ20_9PLEO</name>
<evidence type="ECO:0000313" key="3">
    <source>
        <dbReference type="Proteomes" id="UP001280581"/>
    </source>
</evidence>
<keyword evidence="3" id="KW-1185">Reference proteome</keyword>
<feature type="region of interest" description="Disordered" evidence="1">
    <location>
        <begin position="438"/>
        <end position="471"/>
    </location>
</feature>
<protein>
    <submittedName>
        <fullName evidence="2">Uncharacterized protein</fullName>
    </submittedName>
</protein>
<comment type="caution">
    <text evidence="2">The sequence shown here is derived from an EMBL/GenBank/DDBJ whole genome shotgun (WGS) entry which is preliminary data.</text>
</comment>
<feature type="region of interest" description="Disordered" evidence="1">
    <location>
        <begin position="1"/>
        <end position="108"/>
    </location>
</feature>
<feature type="compositionally biased region" description="Pro residues" evidence="1">
    <location>
        <begin position="50"/>
        <end position="63"/>
    </location>
</feature>
<gene>
    <name evidence="2" type="ORF">GRF29_77g1619300</name>
</gene>
<dbReference type="AlphaFoldDB" id="A0AAN6LZ20"/>
<feature type="compositionally biased region" description="Low complexity" evidence="1">
    <location>
        <begin position="1"/>
        <end position="27"/>
    </location>
</feature>